<dbReference type="Gramene" id="PNT60633">
    <property type="protein sequence ID" value="PNT60633"/>
    <property type="gene ID" value="BRADI_5g02745v3"/>
</dbReference>
<dbReference type="InParanoid" id="A0A2K2CF31"/>
<reference evidence="1" key="2">
    <citation type="submission" date="2017-06" db="EMBL/GenBank/DDBJ databases">
        <title>WGS assembly of Brachypodium distachyon.</title>
        <authorList>
            <consortium name="The International Brachypodium Initiative"/>
            <person name="Lucas S."/>
            <person name="Harmon-Smith M."/>
            <person name="Lail K."/>
            <person name="Tice H."/>
            <person name="Grimwood J."/>
            <person name="Bruce D."/>
            <person name="Barry K."/>
            <person name="Shu S."/>
            <person name="Lindquist E."/>
            <person name="Wang M."/>
            <person name="Pitluck S."/>
            <person name="Vogel J.P."/>
            <person name="Garvin D.F."/>
            <person name="Mockler T.C."/>
            <person name="Schmutz J."/>
            <person name="Rokhsar D."/>
            <person name="Bevan M.W."/>
        </authorList>
    </citation>
    <scope>NUCLEOTIDE SEQUENCE</scope>
    <source>
        <strain evidence="1">Bd21</strain>
    </source>
</reference>
<reference evidence="1 2" key="1">
    <citation type="journal article" date="2010" name="Nature">
        <title>Genome sequencing and analysis of the model grass Brachypodium distachyon.</title>
        <authorList>
            <consortium name="International Brachypodium Initiative"/>
        </authorList>
    </citation>
    <scope>NUCLEOTIDE SEQUENCE [LARGE SCALE GENOMIC DNA]</scope>
    <source>
        <strain evidence="1 2">Bd21</strain>
    </source>
</reference>
<organism evidence="1">
    <name type="scientific">Brachypodium distachyon</name>
    <name type="common">Purple false brome</name>
    <name type="synonym">Trachynia distachya</name>
    <dbReference type="NCBI Taxonomy" id="15368"/>
    <lineage>
        <taxon>Eukaryota</taxon>
        <taxon>Viridiplantae</taxon>
        <taxon>Streptophyta</taxon>
        <taxon>Embryophyta</taxon>
        <taxon>Tracheophyta</taxon>
        <taxon>Spermatophyta</taxon>
        <taxon>Magnoliopsida</taxon>
        <taxon>Liliopsida</taxon>
        <taxon>Poales</taxon>
        <taxon>Poaceae</taxon>
        <taxon>BOP clade</taxon>
        <taxon>Pooideae</taxon>
        <taxon>Stipodae</taxon>
        <taxon>Brachypodieae</taxon>
        <taxon>Brachypodium</taxon>
    </lineage>
</organism>
<evidence type="ECO:0000313" key="3">
    <source>
        <dbReference type="Proteomes" id="UP000008810"/>
    </source>
</evidence>
<dbReference type="EMBL" id="CM000884">
    <property type="protein sequence ID" value="PNT60633.1"/>
    <property type="molecule type" value="Genomic_DNA"/>
</dbReference>
<dbReference type="AlphaFoldDB" id="A0A2K2CF31"/>
<keyword evidence="3" id="KW-1185">Reference proteome</keyword>
<reference evidence="2" key="3">
    <citation type="submission" date="2018-08" db="UniProtKB">
        <authorList>
            <consortium name="EnsemblPlants"/>
        </authorList>
    </citation>
    <scope>IDENTIFICATION</scope>
    <source>
        <strain evidence="2">cv. Bd21</strain>
    </source>
</reference>
<evidence type="ECO:0000313" key="1">
    <source>
        <dbReference type="EMBL" id="PNT60633.1"/>
    </source>
</evidence>
<evidence type="ECO:0000313" key="2">
    <source>
        <dbReference type="EnsemblPlants" id="PNT60633"/>
    </source>
</evidence>
<dbReference type="Proteomes" id="UP000008810">
    <property type="component" value="Chromosome 5"/>
</dbReference>
<protein>
    <submittedName>
        <fullName evidence="1 2">Uncharacterized protein</fullName>
    </submittedName>
</protein>
<name>A0A2K2CF31_BRADI</name>
<proteinExistence type="predicted"/>
<dbReference type="EnsemblPlants" id="PNT60633">
    <property type="protein sequence ID" value="PNT60633"/>
    <property type="gene ID" value="BRADI_5g02745v3"/>
</dbReference>
<gene>
    <name evidence="1" type="ORF">BRADI_5g02745v3</name>
</gene>
<sequence length="123" mass="14180">MPKRRRPPYLSSATTMETPSPDFYQHHVLAPPELCFLQVRSKPELPSWRDPNLREQNRVKEVWKSDAQVPLGTPVLGQRPGVLSLIADQRRRSFVEAMGSEVLELLIAQNPHVFFRELTRTHA</sequence>
<accession>A0A2K2CF31</accession>